<proteinExistence type="predicted"/>
<comment type="caution">
    <text evidence="2">The sequence shown here is derived from an EMBL/GenBank/DDBJ whole genome shotgun (WGS) entry which is preliminary data.</text>
</comment>
<keyword evidence="3" id="KW-1185">Reference proteome</keyword>
<evidence type="ECO:0000313" key="3">
    <source>
        <dbReference type="Proteomes" id="UP000298860"/>
    </source>
</evidence>
<organism evidence="2 3">
    <name type="scientific">Gandjariella thermophila</name>
    <dbReference type="NCBI Taxonomy" id="1931992"/>
    <lineage>
        <taxon>Bacteria</taxon>
        <taxon>Bacillati</taxon>
        <taxon>Actinomycetota</taxon>
        <taxon>Actinomycetes</taxon>
        <taxon>Pseudonocardiales</taxon>
        <taxon>Pseudonocardiaceae</taxon>
        <taxon>Gandjariella</taxon>
    </lineage>
</organism>
<feature type="compositionally biased region" description="Gly residues" evidence="1">
    <location>
        <begin position="55"/>
        <end position="65"/>
    </location>
</feature>
<dbReference type="EMBL" id="BJFL01000003">
    <property type="protein sequence ID" value="GDY29252.1"/>
    <property type="molecule type" value="Genomic_DNA"/>
</dbReference>
<gene>
    <name evidence="2" type="ORF">GTS_08850</name>
</gene>
<feature type="region of interest" description="Disordered" evidence="1">
    <location>
        <begin position="40"/>
        <end position="65"/>
    </location>
</feature>
<evidence type="ECO:0000256" key="1">
    <source>
        <dbReference type="SAM" id="MobiDB-lite"/>
    </source>
</evidence>
<dbReference type="AlphaFoldDB" id="A0A4D4J2B8"/>
<name>A0A4D4J2B8_9PSEU</name>
<sequence length="65" mass="6197">MENVAPEEIAVTSASNAATAAYPATSGPAAANASTLALISRESPDGRTGSTTPCGCGGSTDTGPL</sequence>
<protein>
    <submittedName>
        <fullName evidence="2">Uncharacterized protein</fullName>
    </submittedName>
</protein>
<reference evidence="3" key="1">
    <citation type="submission" date="2019-04" db="EMBL/GenBank/DDBJ databases">
        <title>Draft genome sequence of Pseudonocardiaceae bacterium SL3-2-4.</title>
        <authorList>
            <person name="Ningsih F."/>
            <person name="Yokota A."/>
            <person name="Sakai Y."/>
            <person name="Nanatani K."/>
            <person name="Yabe S."/>
            <person name="Oetari A."/>
            <person name="Sjamsuridzal W."/>
        </authorList>
    </citation>
    <scope>NUCLEOTIDE SEQUENCE [LARGE SCALE GENOMIC DNA]</scope>
    <source>
        <strain evidence="3">SL3-2-4</strain>
    </source>
</reference>
<accession>A0A4D4J2B8</accession>
<dbReference type="Proteomes" id="UP000298860">
    <property type="component" value="Unassembled WGS sequence"/>
</dbReference>
<evidence type="ECO:0000313" key="2">
    <source>
        <dbReference type="EMBL" id="GDY29252.1"/>
    </source>
</evidence>